<dbReference type="Pfam" id="PF00005">
    <property type="entry name" value="ABC_tran"/>
    <property type="match status" value="1"/>
</dbReference>
<dbReference type="STRING" id="1121421.SAMN02745123_00453"/>
<organism evidence="12 13">
    <name type="scientific">Desulforamulus aeronauticus DSM 10349</name>
    <dbReference type="NCBI Taxonomy" id="1121421"/>
    <lineage>
        <taxon>Bacteria</taxon>
        <taxon>Bacillati</taxon>
        <taxon>Bacillota</taxon>
        <taxon>Clostridia</taxon>
        <taxon>Eubacteriales</taxon>
        <taxon>Peptococcaceae</taxon>
        <taxon>Desulforamulus</taxon>
    </lineage>
</organism>
<keyword evidence="4 9" id="KW-0812">Transmembrane</keyword>
<dbReference type="CDD" id="cd18584">
    <property type="entry name" value="ABC_6TM_AarD_CydD"/>
    <property type="match status" value="1"/>
</dbReference>
<dbReference type="Proteomes" id="UP000183997">
    <property type="component" value="Unassembled WGS sequence"/>
</dbReference>
<keyword evidence="13" id="KW-1185">Reference proteome</keyword>
<name>A0A1M6P4A5_9FIRM</name>
<dbReference type="GO" id="GO:0042883">
    <property type="term" value="P:cysteine transport"/>
    <property type="evidence" value="ECO:0007669"/>
    <property type="project" value="InterPro"/>
</dbReference>
<dbReference type="PROSITE" id="PS50929">
    <property type="entry name" value="ABC_TM1F"/>
    <property type="match status" value="1"/>
</dbReference>
<evidence type="ECO:0000256" key="4">
    <source>
        <dbReference type="ARBA" id="ARBA00022692"/>
    </source>
</evidence>
<dbReference type="SMART" id="SM00382">
    <property type="entry name" value="AAA"/>
    <property type="match status" value="1"/>
</dbReference>
<dbReference type="Gene3D" id="1.20.1560.10">
    <property type="entry name" value="ABC transporter type 1, transmembrane domain"/>
    <property type="match status" value="1"/>
</dbReference>
<dbReference type="PROSITE" id="PS50893">
    <property type="entry name" value="ABC_TRANSPORTER_2"/>
    <property type="match status" value="1"/>
</dbReference>
<keyword evidence="7 9" id="KW-1133">Transmembrane helix</keyword>
<feature type="domain" description="ABC transporter" evidence="10">
    <location>
        <begin position="336"/>
        <end position="571"/>
    </location>
</feature>
<evidence type="ECO:0000256" key="2">
    <source>
        <dbReference type="ARBA" id="ARBA00022448"/>
    </source>
</evidence>
<comment type="subcellular location">
    <subcellularLocation>
        <location evidence="1">Cell membrane</location>
        <topology evidence="1">Multi-pass membrane protein</topology>
    </subcellularLocation>
</comment>
<keyword evidence="2" id="KW-0813">Transport</keyword>
<dbReference type="AlphaFoldDB" id="A0A1M6P4A5"/>
<protein>
    <submittedName>
        <fullName evidence="12">ATP-binding cassette, subfamily C, CydD</fullName>
    </submittedName>
</protein>
<dbReference type="InterPro" id="IPR017871">
    <property type="entry name" value="ABC_transporter-like_CS"/>
</dbReference>
<evidence type="ECO:0000256" key="9">
    <source>
        <dbReference type="SAM" id="Phobius"/>
    </source>
</evidence>
<dbReference type="GO" id="GO:0005886">
    <property type="term" value="C:plasma membrane"/>
    <property type="evidence" value="ECO:0007669"/>
    <property type="project" value="UniProtKB-SubCell"/>
</dbReference>
<dbReference type="OrthoDB" id="9771903at2"/>
<evidence type="ECO:0000256" key="1">
    <source>
        <dbReference type="ARBA" id="ARBA00004651"/>
    </source>
</evidence>
<dbReference type="PANTHER" id="PTHR24221">
    <property type="entry name" value="ATP-BINDING CASSETTE SUB-FAMILY B"/>
    <property type="match status" value="1"/>
</dbReference>
<dbReference type="FunFam" id="3.40.50.300:FF:000221">
    <property type="entry name" value="Multidrug ABC transporter ATP-binding protein"/>
    <property type="match status" value="1"/>
</dbReference>
<dbReference type="SUPFAM" id="SSF90123">
    <property type="entry name" value="ABC transporter transmembrane region"/>
    <property type="match status" value="1"/>
</dbReference>
<dbReference type="GO" id="GO:0016887">
    <property type="term" value="F:ATP hydrolysis activity"/>
    <property type="evidence" value="ECO:0007669"/>
    <property type="project" value="InterPro"/>
</dbReference>
<dbReference type="InterPro" id="IPR014216">
    <property type="entry name" value="ABC_transptr_CydD"/>
</dbReference>
<dbReference type="Pfam" id="PF00664">
    <property type="entry name" value="ABC_membrane"/>
    <property type="match status" value="1"/>
</dbReference>
<dbReference type="SUPFAM" id="SSF52540">
    <property type="entry name" value="P-loop containing nucleoside triphosphate hydrolases"/>
    <property type="match status" value="1"/>
</dbReference>
<reference evidence="13" key="1">
    <citation type="submission" date="2016-11" db="EMBL/GenBank/DDBJ databases">
        <authorList>
            <person name="Varghese N."/>
            <person name="Submissions S."/>
        </authorList>
    </citation>
    <scope>NUCLEOTIDE SEQUENCE [LARGE SCALE GENOMIC DNA]</scope>
    <source>
        <strain evidence="13">DSM 10349</strain>
    </source>
</reference>
<sequence>MIDKRLMGEAKKVRLYLALTISLGLCTGLLVILQAATLAKVISEVFLNHQTLSQVWNGLLLLLGVILLRALVSWLTEVIAQRAAAQIKSALRMQLLQHVLSLGPVHARGERTGELVNLMTEGVEALEDYFARYLPQVALAALIPLLILFFVLPIDLTSGIILLFTAPLIPFFMILIGKWADHLTKKQWDIMSRMSAHFLDVLQGLTTLKIFGRSKDQVRVIARISDDFRKTTLGVLRVAFLSALVLELLATISTALVAVALGLRLVYDRIPFQEAFFLLLLAPEFYLPLRNLGSQFHAAMAGVNAANRIFEVLDLPLPVTEGLGQQACPSNGQLHISWQNVSFTYSGTDQPALQECSFELLPGQVVALVGPSGAGKTTIAQLLLRFIEPSGGTMAVNGISLQQLGAADWRRQVAFLPQHPYLFYGTVAANIGLGRPEATLAEIEAAAKLAGADRFINELPQGYQTPVGEGGTRLSGGQAQRVAIARAFLKDAPLVILDEATTGLDPATEELVQEALSRLMRGRTVLLIAHRLSTIYQADHILVLDQGRVVEQGRHEQLLARQGLYHRLVTAYRGESA</sequence>
<dbReference type="GO" id="GO:0005524">
    <property type="term" value="F:ATP binding"/>
    <property type="evidence" value="ECO:0007669"/>
    <property type="project" value="UniProtKB-KW"/>
</dbReference>
<proteinExistence type="predicted"/>
<dbReference type="PROSITE" id="PS00211">
    <property type="entry name" value="ABC_TRANSPORTER_1"/>
    <property type="match status" value="1"/>
</dbReference>
<dbReference type="NCBIfam" id="TIGR02857">
    <property type="entry name" value="CydD"/>
    <property type="match status" value="1"/>
</dbReference>
<evidence type="ECO:0000256" key="3">
    <source>
        <dbReference type="ARBA" id="ARBA00022475"/>
    </source>
</evidence>
<evidence type="ECO:0000259" key="10">
    <source>
        <dbReference type="PROSITE" id="PS50893"/>
    </source>
</evidence>
<evidence type="ECO:0000259" key="11">
    <source>
        <dbReference type="PROSITE" id="PS50929"/>
    </source>
</evidence>
<dbReference type="InterPro" id="IPR036640">
    <property type="entry name" value="ABC1_TM_sf"/>
</dbReference>
<keyword evidence="3" id="KW-1003">Cell membrane</keyword>
<dbReference type="RefSeq" id="WP_072910653.1">
    <property type="nucleotide sequence ID" value="NZ_FRAR01000005.1"/>
</dbReference>
<dbReference type="InterPro" id="IPR027417">
    <property type="entry name" value="P-loop_NTPase"/>
</dbReference>
<evidence type="ECO:0000256" key="5">
    <source>
        <dbReference type="ARBA" id="ARBA00022741"/>
    </source>
</evidence>
<gene>
    <name evidence="12" type="ORF">SAMN02745123_00453</name>
</gene>
<evidence type="ECO:0000313" key="12">
    <source>
        <dbReference type="EMBL" id="SHK02726.1"/>
    </source>
</evidence>
<keyword evidence="6 12" id="KW-0067">ATP-binding</keyword>
<keyword evidence="8 9" id="KW-0472">Membrane</keyword>
<evidence type="ECO:0000256" key="6">
    <source>
        <dbReference type="ARBA" id="ARBA00022840"/>
    </source>
</evidence>
<dbReference type="Gene3D" id="3.40.50.300">
    <property type="entry name" value="P-loop containing nucleotide triphosphate hydrolases"/>
    <property type="match status" value="1"/>
</dbReference>
<dbReference type="GO" id="GO:0140359">
    <property type="term" value="F:ABC-type transporter activity"/>
    <property type="evidence" value="ECO:0007669"/>
    <property type="project" value="InterPro"/>
</dbReference>
<dbReference type="EMBL" id="FRAR01000005">
    <property type="protein sequence ID" value="SHK02726.1"/>
    <property type="molecule type" value="Genomic_DNA"/>
</dbReference>
<dbReference type="InterPro" id="IPR003439">
    <property type="entry name" value="ABC_transporter-like_ATP-bd"/>
</dbReference>
<evidence type="ECO:0000256" key="7">
    <source>
        <dbReference type="ARBA" id="ARBA00022989"/>
    </source>
</evidence>
<dbReference type="InterPro" id="IPR039421">
    <property type="entry name" value="Type_1_exporter"/>
</dbReference>
<feature type="domain" description="ABC transmembrane type-1" evidence="11">
    <location>
        <begin position="18"/>
        <end position="301"/>
    </location>
</feature>
<feature type="transmembrane region" description="Helical" evidence="9">
    <location>
        <begin position="137"/>
        <end position="154"/>
    </location>
</feature>
<accession>A0A1M6P4A5</accession>
<evidence type="ECO:0000256" key="8">
    <source>
        <dbReference type="ARBA" id="ARBA00023136"/>
    </source>
</evidence>
<evidence type="ECO:0000313" key="13">
    <source>
        <dbReference type="Proteomes" id="UP000183997"/>
    </source>
</evidence>
<dbReference type="PANTHER" id="PTHR24221:SF590">
    <property type="entry name" value="COMPONENT LINKED WITH THE ASSEMBLY OF CYTOCHROME' TRANSPORT TRANSMEMBRANE ATP-BINDING PROTEIN ABC TRANSPORTER CYDD-RELATED"/>
    <property type="match status" value="1"/>
</dbReference>
<feature type="transmembrane region" description="Helical" evidence="9">
    <location>
        <begin position="238"/>
        <end position="264"/>
    </location>
</feature>
<keyword evidence="5" id="KW-0547">Nucleotide-binding</keyword>
<dbReference type="InterPro" id="IPR011527">
    <property type="entry name" value="ABC1_TM_dom"/>
</dbReference>
<dbReference type="InterPro" id="IPR003593">
    <property type="entry name" value="AAA+_ATPase"/>
</dbReference>
<feature type="transmembrane region" description="Helical" evidence="9">
    <location>
        <begin position="160"/>
        <end position="180"/>
    </location>
</feature>
<feature type="transmembrane region" description="Helical" evidence="9">
    <location>
        <begin position="55"/>
        <end position="72"/>
    </location>
</feature>